<dbReference type="STRING" id="31234.E3MTE8"/>
<evidence type="ECO:0000313" key="3">
    <source>
        <dbReference type="EMBL" id="EFP08694.1"/>
    </source>
</evidence>
<dbReference type="Gene3D" id="1.20.5.170">
    <property type="match status" value="1"/>
</dbReference>
<dbReference type="OrthoDB" id="10039716at2759"/>
<sequence>MNSDVYNEQYPSVPNVSPPDIQFQNSNNQQSPSLPKPRRSCKRQSSSVSTDSSNDYRSMRDKNNIASQRSRQKRQAKIRETREEKRRLETQKVELEAQIVALETQVEDYKRMVMMFAKNKK</sequence>
<dbReference type="InterPro" id="IPR046347">
    <property type="entry name" value="bZIP_sf"/>
</dbReference>
<dbReference type="GO" id="GO:0000981">
    <property type="term" value="F:DNA-binding transcription factor activity, RNA polymerase II-specific"/>
    <property type="evidence" value="ECO:0007669"/>
    <property type="project" value="TreeGrafter"/>
</dbReference>
<dbReference type="SUPFAM" id="SSF57959">
    <property type="entry name" value="Leucine zipper domain"/>
    <property type="match status" value="1"/>
</dbReference>
<reference evidence="3" key="1">
    <citation type="submission" date="2007-07" db="EMBL/GenBank/DDBJ databases">
        <title>PCAP assembly of the Caenorhabditis remanei genome.</title>
        <authorList>
            <consortium name="The Caenorhabditis remanei Sequencing Consortium"/>
            <person name="Wilson R.K."/>
        </authorList>
    </citation>
    <scope>NUCLEOTIDE SEQUENCE [LARGE SCALE GENOMIC DNA]</scope>
    <source>
        <strain evidence="3">PB4641</strain>
    </source>
</reference>
<dbReference type="KEGG" id="crq:GCK72_020949"/>
<dbReference type="InParanoid" id="E3MTE8"/>
<dbReference type="PROSITE" id="PS00036">
    <property type="entry name" value="BZIP_BASIC"/>
    <property type="match status" value="1"/>
</dbReference>
<accession>E3MTE8</accession>
<dbReference type="PANTHER" id="PTHR23334">
    <property type="entry name" value="CCAAT/ENHANCER BINDING PROTEIN"/>
    <property type="match status" value="1"/>
</dbReference>
<evidence type="ECO:0000313" key="4">
    <source>
        <dbReference type="Proteomes" id="UP000008281"/>
    </source>
</evidence>
<dbReference type="GO" id="GO:0000978">
    <property type="term" value="F:RNA polymerase II cis-regulatory region sequence-specific DNA binding"/>
    <property type="evidence" value="ECO:0007669"/>
    <property type="project" value="TreeGrafter"/>
</dbReference>
<dbReference type="CTD" id="9814800"/>
<dbReference type="EMBL" id="DS268476">
    <property type="protein sequence ID" value="EFP08694.1"/>
    <property type="molecule type" value="Genomic_DNA"/>
</dbReference>
<gene>
    <name evidence="3" type="ORF">CRE_19809</name>
</gene>
<dbReference type="PANTHER" id="PTHR23334:SF72">
    <property type="entry name" value="PROTEIN MABIKI"/>
    <property type="match status" value="1"/>
</dbReference>
<dbReference type="RefSeq" id="XP_003100485.2">
    <property type="nucleotide sequence ID" value="XM_003100437.2"/>
</dbReference>
<organism evidence="4">
    <name type="scientific">Caenorhabditis remanei</name>
    <name type="common">Caenorhabditis vulgaris</name>
    <dbReference type="NCBI Taxonomy" id="31234"/>
    <lineage>
        <taxon>Eukaryota</taxon>
        <taxon>Metazoa</taxon>
        <taxon>Ecdysozoa</taxon>
        <taxon>Nematoda</taxon>
        <taxon>Chromadorea</taxon>
        <taxon>Rhabditida</taxon>
        <taxon>Rhabditina</taxon>
        <taxon>Rhabditomorpha</taxon>
        <taxon>Rhabditoidea</taxon>
        <taxon>Rhabditidae</taxon>
        <taxon>Peloderinae</taxon>
        <taxon>Caenorhabditis</taxon>
    </lineage>
</organism>
<feature type="region of interest" description="Disordered" evidence="1">
    <location>
        <begin position="1"/>
        <end position="88"/>
    </location>
</feature>
<proteinExistence type="predicted"/>
<feature type="compositionally biased region" description="Low complexity" evidence="1">
    <location>
        <begin position="24"/>
        <end position="33"/>
    </location>
</feature>
<dbReference type="AlphaFoldDB" id="E3MTE8"/>
<dbReference type="Pfam" id="PF07716">
    <property type="entry name" value="bZIP_2"/>
    <property type="match status" value="1"/>
</dbReference>
<dbReference type="Proteomes" id="UP000008281">
    <property type="component" value="Unassembled WGS sequence"/>
</dbReference>
<dbReference type="GeneID" id="9814800"/>
<feature type="domain" description="BZIP" evidence="2">
    <location>
        <begin position="53"/>
        <end position="116"/>
    </location>
</feature>
<evidence type="ECO:0000259" key="2">
    <source>
        <dbReference type="PROSITE" id="PS50217"/>
    </source>
</evidence>
<feature type="compositionally biased region" description="Polar residues" evidence="1">
    <location>
        <begin position="1"/>
        <end position="15"/>
    </location>
</feature>
<dbReference type="eggNOG" id="ENOG502T6XW">
    <property type="taxonomic scope" value="Eukaryota"/>
</dbReference>
<dbReference type="HOGENOM" id="CLU_2040252_0_0_1"/>
<dbReference type="InterPro" id="IPR004827">
    <property type="entry name" value="bZIP"/>
</dbReference>
<keyword evidence="4" id="KW-1185">Reference proteome</keyword>
<protein>
    <recommendedName>
        <fullName evidence="2">BZIP domain-containing protein</fullName>
    </recommendedName>
</protein>
<feature type="compositionally biased region" description="Low complexity" evidence="1">
    <location>
        <begin position="45"/>
        <end position="56"/>
    </location>
</feature>
<dbReference type="GO" id="GO:0006351">
    <property type="term" value="P:DNA-templated transcription"/>
    <property type="evidence" value="ECO:0007669"/>
    <property type="project" value="InterPro"/>
</dbReference>
<name>E3MTE8_CAERE</name>
<dbReference type="PROSITE" id="PS50217">
    <property type="entry name" value="BZIP"/>
    <property type="match status" value="1"/>
</dbReference>
<dbReference type="InterPro" id="IPR031106">
    <property type="entry name" value="C/EBP"/>
</dbReference>
<evidence type="ECO:0000256" key="1">
    <source>
        <dbReference type="SAM" id="MobiDB-lite"/>
    </source>
</evidence>
<feature type="compositionally biased region" description="Basic and acidic residues" evidence="1">
    <location>
        <begin position="77"/>
        <end position="88"/>
    </location>
</feature>